<gene>
    <name evidence="1" type="ORF">D7I43_30710</name>
</gene>
<dbReference type="EMBL" id="RAQQ01000041">
    <property type="protein sequence ID" value="RKF22927.1"/>
    <property type="molecule type" value="Genomic_DNA"/>
</dbReference>
<proteinExistence type="predicted"/>
<accession>A0A420EQH4</accession>
<protein>
    <submittedName>
        <fullName evidence="1">Uncharacterized protein</fullName>
    </submittedName>
</protein>
<dbReference type="AlphaFoldDB" id="A0A420EQH4"/>
<evidence type="ECO:0000313" key="2">
    <source>
        <dbReference type="Proteomes" id="UP000285744"/>
    </source>
</evidence>
<organism evidence="1 2">
    <name type="scientific">Micromonospora globbae</name>
    <dbReference type="NCBI Taxonomy" id="1894969"/>
    <lineage>
        <taxon>Bacteria</taxon>
        <taxon>Bacillati</taxon>
        <taxon>Actinomycetota</taxon>
        <taxon>Actinomycetes</taxon>
        <taxon>Micromonosporales</taxon>
        <taxon>Micromonosporaceae</taxon>
        <taxon>Micromonospora</taxon>
    </lineage>
</organism>
<dbReference type="Proteomes" id="UP000285744">
    <property type="component" value="Unassembled WGS sequence"/>
</dbReference>
<comment type="caution">
    <text evidence="1">The sequence shown here is derived from an EMBL/GenBank/DDBJ whole genome shotgun (WGS) entry which is preliminary data.</text>
</comment>
<name>A0A420EQH4_9ACTN</name>
<sequence length="59" mass="6152">MQMTVVSAGSSSPIARGWACSHASHTASGGEVVSVPSLMLMTFCTRVCAVTWPQPSQAR</sequence>
<evidence type="ECO:0000313" key="1">
    <source>
        <dbReference type="EMBL" id="RKF22927.1"/>
    </source>
</evidence>
<reference evidence="1 2" key="1">
    <citation type="journal article" date="2018" name="Int. J. Syst. Evol. Microbiol.">
        <title>Micromonospora globbae sp. nov., an endophytic actinomycete isolated from roots of Globba winitii C. H. Wright.</title>
        <authorList>
            <person name="Kuncharoen N."/>
            <person name="Pittayakhajonwut P."/>
            <person name="Tanasupawat S."/>
        </authorList>
    </citation>
    <scope>NUCLEOTIDE SEQUENCE [LARGE SCALE GENOMIC DNA]</scope>
    <source>
        <strain evidence="1 2">WPS1-2</strain>
    </source>
</reference>